<accession>A0A7L5AFD2</accession>
<gene>
    <name evidence="1" type="ORF">BHD05_02200</name>
</gene>
<dbReference type="EMBL" id="CP017146">
    <property type="protein sequence ID" value="QHO68616.1"/>
    <property type="molecule type" value="Genomic_DNA"/>
</dbReference>
<dbReference type="OrthoDB" id="4979236at2"/>
<dbReference type="KEGG" id="mant:BHD05_02200"/>
<evidence type="ECO:0000313" key="2">
    <source>
        <dbReference type="Proteomes" id="UP000464507"/>
    </source>
</evidence>
<protein>
    <submittedName>
        <fullName evidence="1">Uncharacterized protein</fullName>
    </submittedName>
</protein>
<dbReference type="AlphaFoldDB" id="A0A7L5AFD2"/>
<organism evidence="1 2">
    <name type="scientific">Marisediminicola antarctica</name>
    <dbReference type="NCBI Taxonomy" id="674079"/>
    <lineage>
        <taxon>Bacteria</taxon>
        <taxon>Bacillati</taxon>
        <taxon>Actinomycetota</taxon>
        <taxon>Actinomycetes</taxon>
        <taxon>Micrococcales</taxon>
        <taxon>Microbacteriaceae</taxon>
        <taxon>Marisediminicola</taxon>
    </lineage>
</organism>
<keyword evidence="2" id="KW-1185">Reference proteome</keyword>
<dbReference type="RefSeq" id="WP_161884976.1">
    <property type="nucleotide sequence ID" value="NZ_CP017146.1"/>
</dbReference>
<evidence type="ECO:0000313" key="1">
    <source>
        <dbReference type="EMBL" id="QHO68616.1"/>
    </source>
</evidence>
<sequence length="96" mass="10169">MADAHEAWSVLLDDLEAAANRSEQVAPSAAGPWVAPELGPIPEALVDRARRVLTAQLAAAEYLEGRRDEAARHLAALRVVPQDEGAGISVYLDVTG</sequence>
<proteinExistence type="predicted"/>
<dbReference type="Proteomes" id="UP000464507">
    <property type="component" value="Chromosome"/>
</dbReference>
<name>A0A7L5AFD2_9MICO</name>
<reference evidence="1 2" key="1">
    <citation type="submission" date="2016-09" db="EMBL/GenBank/DDBJ databases">
        <title>Complete genome sequence of microbes from the polar regions.</title>
        <authorList>
            <person name="Liao L."/>
            <person name="Chen B."/>
        </authorList>
    </citation>
    <scope>NUCLEOTIDE SEQUENCE [LARGE SCALE GENOMIC DNA]</scope>
    <source>
        <strain evidence="1 2">ZS314</strain>
    </source>
</reference>